<keyword evidence="2" id="KW-0732">Signal</keyword>
<evidence type="ECO:0000313" key="3">
    <source>
        <dbReference type="EMBL" id="KAK6539679.1"/>
    </source>
</evidence>
<dbReference type="Proteomes" id="UP001365542">
    <property type="component" value="Unassembled WGS sequence"/>
</dbReference>
<reference evidence="3 4" key="1">
    <citation type="submission" date="2019-10" db="EMBL/GenBank/DDBJ databases">
        <authorList>
            <person name="Palmer J.M."/>
        </authorList>
    </citation>
    <scope>NUCLEOTIDE SEQUENCE [LARGE SCALE GENOMIC DNA]</scope>
    <source>
        <strain evidence="3 4">TWF694</strain>
    </source>
</reference>
<comment type="caution">
    <text evidence="3">The sequence shown here is derived from an EMBL/GenBank/DDBJ whole genome shotgun (WGS) entry which is preliminary data.</text>
</comment>
<dbReference type="EMBL" id="JAVHJO010000006">
    <property type="protein sequence ID" value="KAK6539679.1"/>
    <property type="molecule type" value="Genomic_DNA"/>
</dbReference>
<proteinExistence type="predicted"/>
<gene>
    <name evidence="3" type="ORF">TWF694_009883</name>
</gene>
<evidence type="ECO:0000256" key="2">
    <source>
        <dbReference type="SAM" id="SignalP"/>
    </source>
</evidence>
<organism evidence="3 4">
    <name type="scientific">Orbilia ellipsospora</name>
    <dbReference type="NCBI Taxonomy" id="2528407"/>
    <lineage>
        <taxon>Eukaryota</taxon>
        <taxon>Fungi</taxon>
        <taxon>Dikarya</taxon>
        <taxon>Ascomycota</taxon>
        <taxon>Pezizomycotina</taxon>
        <taxon>Orbiliomycetes</taxon>
        <taxon>Orbiliales</taxon>
        <taxon>Orbiliaceae</taxon>
        <taxon>Orbilia</taxon>
    </lineage>
</organism>
<accession>A0AAV9XC65</accession>
<protein>
    <submittedName>
        <fullName evidence="3">Uncharacterized protein</fullName>
    </submittedName>
</protein>
<name>A0AAV9XC65_9PEZI</name>
<dbReference type="AlphaFoldDB" id="A0AAV9XC65"/>
<feature type="chain" id="PRO_5043519222" evidence="2">
    <location>
        <begin position="19"/>
        <end position="388"/>
    </location>
</feature>
<sequence length="388" mass="43218">MVLLAIIFLIGLKTRVVSTPVPPKTYQGFGGTHGSGPKVVFSQPVVLPEDPATELTVYNSADTTASLPSVTDEKVGHGWIQNVAGPPLYTIHGISQPQFYNSKQTGTQYKGSGMGHRLNTAHEFPSEYEESQSQDNRNSGDMDDFDWRGPEEGGQLTARLHAIHAEKNNTPFVETYFGDDEEIEYGDQSNESRYLRQNAQIIYGNDPNMNPNFGDYSTESPFRKSLRHLLRKPLYKPIEELRAGSRIKKTDSYNEAVEKMWDNVQGIPERSSLMEQTTLVQSTVRLGDGPALSPQSRVKNARQILELAGQSPSASLQFDQGRNNRDRFLSISNDPGTVCTGTQYEAPNNNQVEPEAIVNPNINTLTFLPLESPNAYRKQNPTKIPSIW</sequence>
<evidence type="ECO:0000256" key="1">
    <source>
        <dbReference type="SAM" id="MobiDB-lite"/>
    </source>
</evidence>
<feature type="signal peptide" evidence="2">
    <location>
        <begin position="1"/>
        <end position="18"/>
    </location>
</feature>
<keyword evidence="4" id="KW-1185">Reference proteome</keyword>
<feature type="region of interest" description="Disordered" evidence="1">
    <location>
        <begin position="124"/>
        <end position="152"/>
    </location>
</feature>
<evidence type="ECO:0000313" key="4">
    <source>
        <dbReference type="Proteomes" id="UP001365542"/>
    </source>
</evidence>